<dbReference type="EMBL" id="LWDX02033175">
    <property type="protein sequence ID" value="OEL27130.1"/>
    <property type="molecule type" value="Genomic_DNA"/>
</dbReference>
<sequence length="28" mass="3313">MCSKEFLALRTCMQTVVIFSANRYIWSN</sequence>
<gene>
    <name evidence="1" type="ORF">BAE44_0011851</name>
</gene>
<name>A0A1E5VPT2_9POAL</name>
<accession>A0A1E5VPT2</accession>
<reference evidence="1 2" key="1">
    <citation type="submission" date="2016-09" db="EMBL/GenBank/DDBJ databases">
        <title>The draft genome of Dichanthelium oligosanthes: A C3 panicoid grass species.</title>
        <authorList>
            <person name="Studer A.J."/>
            <person name="Schnable J.C."/>
            <person name="Brutnell T.P."/>
        </authorList>
    </citation>
    <scope>NUCLEOTIDE SEQUENCE [LARGE SCALE GENOMIC DNA]</scope>
    <source>
        <strain evidence="2">cv. Kellogg 1175</strain>
        <tissue evidence="1">Leaf</tissue>
    </source>
</reference>
<evidence type="ECO:0000313" key="2">
    <source>
        <dbReference type="Proteomes" id="UP000095767"/>
    </source>
</evidence>
<dbReference type="AlphaFoldDB" id="A0A1E5VPT2"/>
<proteinExistence type="predicted"/>
<comment type="caution">
    <text evidence="1">The sequence shown here is derived from an EMBL/GenBank/DDBJ whole genome shotgun (WGS) entry which is preliminary data.</text>
</comment>
<protein>
    <submittedName>
        <fullName evidence="1">Uncharacterized protein</fullName>
    </submittedName>
</protein>
<evidence type="ECO:0000313" key="1">
    <source>
        <dbReference type="EMBL" id="OEL27130.1"/>
    </source>
</evidence>
<organism evidence="1 2">
    <name type="scientific">Dichanthelium oligosanthes</name>
    <dbReference type="NCBI Taxonomy" id="888268"/>
    <lineage>
        <taxon>Eukaryota</taxon>
        <taxon>Viridiplantae</taxon>
        <taxon>Streptophyta</taxon>
        <taxon>Embryophyta</taxon>
        <taxon>Tracheophyta</taxon>
        <taxon>Spermatophyta</taxon>
        <taxon>Magnoliopsida</taxon>
        <taxon>Liliopsida</taxon>
        <taxon>Poales</taxon>
        <taxon>Poaceae</taxon>
        <taxon>PACMAD clade</taxon>
        <taxon>Panicoideae</taxon>
        <taxon>Panicodae</taxon>
        <taxon>Paniceae</taxon>
        <taxon>Dichantheliinae</taxon>
        <taxon>Dichanthelium</taxon>
    </lineage>
</organism>
<dbReference type="Proteomes" id="UP000095767">
    <property type="component" value="Unassembled WGS sequence"/>
</dbReference>
<keyword evidence="2" id="KW-1185">Reference proteome</keyword>